<evidence type="ECO:0000256" key="1">
    <source>
        <dbReference type="SAM" id="MobiDB-lite"/>
    </source>
</evidence>
<proteinExistence type="predicted"/>
<protein>
    <submittedName>
        <fullName evidence="2">Uncharacterized protein</fullName>
    </submittedName>
</protein>
<keyword evidence="3" id="KW-1185">Reference proteome</keyword>
<dbReference type="GeneID" id="11514393"/>
<dbReference type="RefSeq" id="XP_003664450.1">
    <property type="nucleotide sequence ID" value="XM_003664402.1"/>
</dbReference>
<name>G2QFH6_THET4</name>
<dbReference type="EMBL" id="CP003005">
    <property type="protein sequence ID" value="AEO59205.1"/>
    <property type="molecule type" value="Genomic_DNA"/>
</dbReference>
<sequence length="60" mass="6366">MQPPWTKPLTAGVCVIIAGVLYSASPRNALADQIGSDSAMTPTKTNPTPLYVPKSVPKER</sequence>
<dbReference type="Proteomes" id="UP000007322">
    <property type="component" value="Chromosome 4"/>
</dbReference>
<dbReference type="VEuPathDB" id="FungiDB:MYCTH_2307286"/>
<dbReference type="KEGG" id="mtm:MYCTH_2307286"/>
<reference evidence="2 3" key="1">
    <citation type="journal article" date="2011" name="Nat. Biotechnol.">
        <title>Comparative genomic analysis of the thermophilic biomass-degrading fungi Myceliophthora thermophila and Thielavia terrestris.</title>
        <authorList>
            <person name="Berka R.M."/>
            <person name="Grigoriev I.V."/>
            <person name="Otillar R."/>
            <person name="Salamov A."/>
            <person name="Grimwood J."/>
            <person name="Reid I."/>
            <person name="Ishmael N."/>
            <person name="John T."/>
            <person name="Darmond C."/>
            <person name="Moisan M.-C."/>
            <person name="Henrissat B."/>
            <person name="Coutinho P.M."/>
            <person name="Lombard V."/>
            <person name="Natvig D.O."/>
            <person name="Lindquist E."/>
            <person name="Schmutz J."/>
            <person name="Lucas S."/>
            <person name="Harris P."/>
            <person name="Powlowski J."/>
            <person name="Bellemare A."/>
            <person name="Taylor D."/>
            <person name="Butler G."/>
            <person name="de Vries R.P."/>
            <person name="Allijn I.E."/>
            <person name="van den Brink J."/>
            <person name="Ushinsky S."/>
            <person name="Storms R."/>
            <person name="Powell A.J."/>
            <person name="Paulsen I.T."/>
            <person name="Elbourne L.D.H."/>
            <person name="Baker S.E."/>
            <person name="Magnuson J."/>
            <person name="LaBoissiere S."/>
            <person name="Clutterbuck A.J."/>
            <person name="Martinez D."/>
            <person name="Wogulis M."/>
            <person name="de Leon A.L."/>
            <person name="Rey M.W."/>
            <person name="Tsang A."/>
        </authorList>
    </citation>
    <scope>NUCLEOTIDE SEQUENCE [LARGE SCALE GENOMIC DNA]</scope>
    <source>
        <strain evidence="3">ATCC 42464 / BCRC 31852 / DSM 1799</strain>
    </source>
</reference>
<feature type="region of interest" description="Disordered" evidence="1">
    <location>
        <begin position="34"/>
        <end position="60"/>
    </location>
</feature>
<dbReference type="InParanoid" id="G2QFH6"/>
<evidence type="ECO:0000313" key="2">
    <source>
        <dbReference type="EMBL" id="AEO59205.1"/>
    </source>
</evidence>
<feature type="compositionally biased region" description="Polar residues" evidence="1">
    <location>
        <begin position="35"/>
        <end position="48"/>
    </location>
</feature>
<organism evidence="2 3">
    <name type="scientific">Thermothelomyces thermophilus (strain ATCC 42464 / BCRC 31852 / DSM 1799)</name>
    <name type="common">Sporotrichum thermophile</name>
    <dbReference type="NCBI Taxonomy" id="573729"/>
    <lineage>
        <taxon>Eukaryota</taxon>
        <taxon>Fungi</taxon>
        <taxon>Dikarya</taxon>
        <taxon>Ascomycota</taxon>
        <taxon>Pezizomycotina</taxon>
        <taxon>Sordariomycetes</taxon>
        <taxon>Sordariomycetidae</taxon>
        <taxon>Sordariales</taxon>
        <taxon>Chaetomiaceae</taxon>
        <taxon>Thermothelomyces</taxon>
    </lineage>
</organism>
<gene>
    <name evidence="2" type="ORF">MYCTH_2307286</name>
</gene>
<dbReference type="AlphaFoldDB" id="G2QFH6"/>
<evidence type="ECO:0000313" key="3">
    <source>
        <dbReference type="Proteomes" id="UP000007322"/>
    </source>
</evidence>
<dbReference type="HOGENOM" id="CLU_2943438_0_0_1"/>
<accession>G2QFH6</accession>